<evidence type="ECO:0000256" key="3">
    <source>
        <dbReference type="ARBA" id="ARBA00022833"/>
    </source>
</evidence>
<evidence type="ECO:0000313" key="9">
    <source>
        <dbReference type="Proteomes" id="UP001162164"/>
    </source>
</evidence>
<evidence type="ECO:0000256" key="4">
    <source>
        <dbReference type="ARBA" id="ARBA00023125"/>
    </source>
</evidence>
<keyword evidence="3" id="KW-0862">Zinc</keyword>
<protein>
    <recommendedName>
        <fullName evidence="7">THAP-type domain-containing protein</fullName>
    </recommendedName>
</protein>
<dbReference type="InterPro" id="IPR052224">
    <property type="entry name" value="THAP_domain_protein"/>
</dbReference>
<evidence type="ECO:0000256" key="6">
    <source>
        <dbReference type="SAM" id="MobiDB-lite"/>
    </source>
</evidence>
<evidence type="ECO:0000256" key="2">
    <source>
        <dbReference type="ARBA" id="ARBA00022771"/>
    </source>
</evidence>
<keyword evidence="9" id="KW-1185">Reference proteome</keyword>
<feature type="compositionally biased region" description="Polar residues" evidence="6">
    <location>
        <begin position="86"/>
        <end position="98"/>
    </location>
</feature>
<evidence type="ECO:0000256" key="1">
    <source>
        <dbReference type="ARBA" id="ARBA00022723"/>
    </source>
</evidence>
<keyword evidence="2 5" id="KW-0863">Zinc-finger</keyword>
<dbReference type="Pfam" id="PF05485">
    <property type="entry name" value="THAP"/>
    <property type="match status" value="1"/>
</dbReference>
<sequence>IVMPGQICAVALCKSNRLTLKKKGVNLAFHRFPKGNDLVSSTIRKEWINRCKREDKFNLDTSYICGLHFTTNDYERDLQNELLDLPSTSSAMPSSYTEISDKPRTSSTQDTYKQKRLSFLQFDEVKVKSLEEYDVANDQVLGPHSQLQVVQARGLFSKWKQPVYIAFDQKVNKDILCNIISELRNISFNVVACVSDCGGGNIGL</sequence>
<reference evidence="8" key="1">
    <citation type="journal article" date="2023" name="Insect Mol. Biol.">
        <title>Genome sequencing provides insights into the evolution of gene families encoding plant cell wall-degrading enzymes in longhorned beetles.</title>
        <authorList>
            <person name="Shin N.R."/>
            <person name="Okamura Y."/>
            <person name="Kirsch R."/>
            <person name="Pauchet Y."/>
        </authorList>
    </citation>
    <scope>NUCLEOTIDE SEQUENCE</scope>
    <source>
        <strain evidence="8">MMC_N1</strain>
    </source>
</reference>
<keyword evidence="4 5" id="KW-0238">DNA-binding</keyword>
<feature type="non-terminal residue" evidence="8">
    <location>
        <position position="1"/>
    </location>
</feature>
<name>A0ABQ9JMB3_9CUCU</name>
<dbReference type="PROSITE" id="PS50950">
    <property type="entry name" value="ZF_THAP"/>
    <property type="match status" value="1"/>
</dbReference>
<dbReference type="SMART" id="SM00980">
    <property type="entry name" value="THAP"/>
    <property type="match status" value="1"/>
</dbReference>
<comment type="caution">
    <text evidence="8">The sequence shown here is derived from an EMBL/GenBank/DDBJ whole genome shotgun (WGS) entry which is preliminary data.</text>
</comment>
<dbReference type="SUPFAM" id="SSF57716">
    <property type="entry name" value="Glucocorticoid receptor-like (DNA-binding domain)"/>
    <property type="match status" value="1"/>
</dbReference>
<evidence type="ECO:0000256" key="5">
    <source>
        <dbReference type="PROSITE-ProRule" id="PRU00309"/>
    </source>
</evidence>
<evidence type="ECO:0000313" key="8">
    <source>
        <dbReference type="EMBL" id="KAJ8978842.1"/>
    </source>
</evidence>
<dbReference type="PANTHER" id="PTHR46927">
    <property type="entry name" value="AGAP005574-PA"/>
    <property type="match status" value="1"/>
</dbReference>
<dbReference type="InterPro" id="IPR048365">
    <property type="entry name" value="TNP-like_RNaseH_N"/>
</dbReference>
<dbReference type="Pfam" id="PF21787">
    <property type="entry name" value="TNP-like_RNaseH_N"/>
    <property type="match status" value="1"/>
</dbReference>
<dbReference type="InterPro" id="IPR006612">
    <property type="entry name" value="THAP_Znf"/>
</dbReference>
<gene>
    <name evidence="8" type="ORF">NQ317_004453</name>
</gene>
<keyword evidence="1" id="KW-0479">Metal-binding</keyword>
<proteinExistence type="predicted"/>
<feature type="region of interest" description="Disordered" evidence="6">
    <location>
        <begin position="86"/>
        <end position="110"/>
    </location>
</feature>
<feature type="domain" description="THAP-type" evidence="7">
    <location>
        <begin position="3"/>
        <end position="96"/>
    </location>
</feature>
<dbReference type="PANTHER" id="PTHR46927:SF3">
    <property type="entry name" value="THAP-TYPE DOMAIN-CONTAINING PROTEIN"/>
    <property type="match status" value="1"/>
</dbReference>
<dbReference type="EMBL" id="JAPWTJ010000396">
    <property type="protein sequence ID" value="KAJ8978842.1"/>
    <property type="molecule type" value="Genomic_DNA"/>
</dbReference>
<accession>A0ABQ9JMB3</accession>
<organism evidence="8 9">
    <name type="scientific">Molorchus minor</name>
    <dbReference type="NCBI Taxonomy" id="1323400"/>
    <lineage>
        <taxon>Eukaryota</taxon>
        <taxon>Metazoa</taxon>
        <taxon>Ecdysozoa</taxon>
        <taxon>Arthropoda</taxon>
        <taxon>Hexapoda</taxon>
        <taxon>Insecta</taxon>
        <taxon>Pterygota</taxon>
        <taxon>Neoptera</taxon>
        <taxon>Endopterygota</taxon>
        <taxon>Coleoptera</taxon>
        <taxon>Polyphaga</taxon>
        <taxon>Cucujiformia</taxon>
        <taxon>Chrysomeloidea</taxon>
        <taxon>Cerambycidae</taxon>
        <taxon>Lamiinae</taxon>
        <taxon>Monochamini</taxon>
        <taxon>Molorchus</taxon>
    </lineage>
</organism>
<evidence type="ECO:0000259" key="7">
    <source>
        <dbReference type="PROSITE" id="PS50950"/>
    </source>
</evidence>
<dbReference type="Proteomes" id="UP001162164">
    <property type="component" value="Unassembled WGS sequence"/>
</dbReference>